<dbReference type="GO" id="GO:0008803">
    <property type="term" value="F:bis(5'-nucleosyl)-tetraphosphatase (symmetrical) activity"/>
    <property type="evidence" value="ECO:0007669"/>
    <property type="project" value="TreeGrafter"/>
</dbReference>
<dbReference type="CDD" id="cd00144">
    <property type="entry name" value="MPP_PPP_family"/>
    <property type="match status" value="1"/>
</dbReference>
<dbReference type="AlphaFoldDB" id="A0A1W6MRG4"/>
<evidence type="ECO:0000313" key="2">
    <source>
        <dbReference type="EMBL" id="ARN80188.1"/>
    </source>
</evidence>
<dbReference type="GO" id="GO:0016791">
    <property type="term" value="F:phosphatase activity"/>
    <property type="evidence" value="ECO:0007669"/>
    <property type="project" value="TreeGrafter"/>
</dbReference>
<dbReference type="GO" id="GO:0110154">
    <property type="term" value="P:RNA decapping"/>
    <property type="evidence" value="ECO:0007669"/>
    <property type="project" value="TreeGrafter"/>
</dbReference>
<dbReference type="InterPro" id="IPR050126">
    <property type="entry name" value="Ap4A_hydrolase"/>
</dbReference>
<dbReference type="SUPFAM" id="SSF56300">
    <property type="entry name" value="Metallo-dependent phosphatases"/>
    <property type="match status" value="1"/>
</dbReference>
<dbReference type="Proteomes" id="UP000193978">
    <property type="component" value="Chromosome"/>
</dbReference>
<dbReference type="RefSeq" id="WP_085770244.1">
    <property type="nucleotide sequence ID" value="NZ_AP027149.1"/>
</dbReference>
<evidence type="ECO:0000259" key="1">
    <source>
        <dbReference type="Pfam" id="PF00149"/>
    </source>
</evidence>
<dbReference type="InterPro" id="IPR006186">
    <property type="entry name" value="Ser/Thr-sp_prot-phosphatase"/>
</dbReference>
<dbReference type="PANTHER" id="PTHR42850:SF4">
    <property type="entry name" value="ZINC-DEPENDENT ENDOPOLYPHOSPHATASE"/>
    <property type="match status" value="1"/>
</dbReference>
<dbReference type="OrthoDB" id="9807890at2"/>
<dbReference type="InterPro" id="IPR029052">
    <property type="entry name" value="Metallo-depent_PP-like"/>
</dbReference>
<dbReference type="PRINTS" id="PR00114">
    <property type="entry name" value="STPHPHTASE"/>
</dbReference>
<sequence>MIKVAIGDIHGMHETLTRLLNKVADYAEEQKWPQPPRLVFLGDYVDRGPASREVVRLLRHLQETGAVCLRGNHEEMMSSCRSGPIEASQFLANGGVETLRSYHDHLGEFSKDSAWMASLPTSYEDSLRIFVHAGLAPGLPIEEQEEHVKLWIRDKFLNFDGAFPKYVVHGHTPVQYRGLGPAPEIRANRCDLDTGAVYGGTLSAAFFDEREAKPFHTISVR</sequence>
<protein>
    <recommendedName>
        <fullName evidence="1">Calcineurin-like phosphoesterase domain-containing protein</fullName>
    </recommendedName>
</protein>
<dbReference type="GO" id="GO:0005737">
    <property type="term" value="C:cytoplasm"/>
    <property type="evidence" value="ECO:0007669"/>
    <property type="project" value="TreeGrafter"/>
</dbReference>
<reference evidence="2 3" key="1">
    <citation type="submission" date="2017-02" db="EMBL/GenBank/DDBJ databases">
        <authorList>
            <person name="Peterson S.W."/>
        </authorList>
    </citation>
    <scope>NUCLEOTIDE SEQUENCE [LARGE SCALE GENOMIC DNA]</scope>
    <source>
        <strain evidence="2 3">S285</strain>
    </source>
</reference>
<dbReference type="EMBL" id="CP019948">
    <property type="protein sequence ID" value="ARN80188.1"/>
    <property type="molecule type" value="Genomic_DNA"/>
</dbReference>
<dbReference type="Gene3D" id="3.60.21.10">
    <property type="match status" value="1"/>
</dbReference>
<feature type="domain" description="Calcineurin-like phosphoesterase" evidence="1">
    <location>
        <begin position="5"/>
        <end position="178"/>
    </location>
</feature>
<name>A0A1W6MRG4_9HYPH</name>
<dbReference type="InterPro" id="IPR004843">
    <property type="entry name" value="Calcineurin-like_PHP"/>
</dbReference>
<dbReference type="STRING" id="655015.B1812_02790"/>
<gene>
    <name evidence="2" type="ORF">B1812_02790</name>
</gene>
<dbReference type="PANTHER" id="PTHR42850">
    <property type="entry name" value="METALLOPHOSPHOESTERASE"/>
    <property type="match status" value="1"/>
</dbReference>
<proteinExistence type="predicted"/>
<dbReference type="KEGG" id="mbry:B1812_02790"/>
<evidence type="ECO:0000313" key="3">
    <source>
        <dbReference type="Proteomes" id="UP000193978"/>
    </source>
</evidence>
<accession>A0A1W6MRG4</accession>
<dbReference type="Pfam" id="PF00149">
    <property type="entry name" value="Metallophos"/>
    <property type="match status" value="1"/>
</dbReference>
<keyword evidence="3" id="KW-1185">Reference proteome</keyword>
<organism evidence="2 3">
    <name type="scientific">Methylocystis bryophila</name>
    <dbReference type="NCBI Taxonomy" id="655015"/>
    <lineage>
        <taxon>Bacteria</taxon>
        <taxon>Pseudomonadati</taxon>
        <taxon>Pseudomonadota</taxon>
        <taxon>Alphaproteobacteria</taxon>
        <taxon>Hyphomicrobiales</taxon>
        <taxon>Methylocystaceae</taxon>
        <taxon>Methylocystis</taxon>
    </lineage>
</organism>